<reference evidence="1 2" key="1">
    <citation type="journal article" date="2021" name="ISME Commun">
        <title>Automated analysis of genomic sequences facilitates high-throughput and comprehensive description of bacteria.</title>
        <authorList>
            <person name="Hitch T.C.A."/>
        </authorList>
    </citation>
    <scope>NUCLEOTIDE SEQUENCE [LARGE SCALE GENOMIC DNA]</scope>
    <source>
        <strain evidence="1 2">Sanger_29</strain>
    </source>
</reference>
<dbReference type="RefSeq" id="WP_262655021.1">
    <property type="nucleotide sequence ID" value="NZ_JAOQKE010000013.1"/>
</dbReference>
<comment type="caution">
    <text evidence="1">The sequence shown here is derived from an EMBL/GenBank/DDBJ whole genome shotgun (WGS) entry which is preliminary data.</text>
</comment>
<organism evidence="1 2">
    <name type="scientific">Muricoprocola aceti</name>
    <dbReference type="NCBI Taxonomy" id="2981772"/>
    <lineage>
        <taxon>Bacteria</taxon>
        <taxon>Bacillati</taxon>
        <taxon>Bacillota</taxon>
        <taxon>Clostridia</taxon>
        <taxon>Lachnospirales</taxon>
        <taxon>Lachnospiraceae</taxon>
        <taxon>Muricoprocola</taxon>
    </lineage>
</organism>
<proteinExistence type="predicted"/>
<keyword evidence="2" id="KW-1185">Reference proteome</keyword>
<dbReference type="EMBL" id="JAOQKE010000013">
    <property type="protein sequence ID" value="MCU6725756.1"/>
    <property type="molecule type" value="Genomic_DNA"/>
</dbReference>
<dbReference type="Proteomes" id="UP001652338">
    <property type="component" value="Unassembled WGS sequence"/>
</dbReference>
<sequence length="190" mass="21921">MFINIKILKQLMKTTYKSAGLILAQTEDRYYIAGSRWEMDVKKKYIPKQIMAQIIDLAGEVPEIGTRKKYYRLNGKDECCNSDGALTIEPREYVEAEVTNLLLIDAFGIANRVLQVVDHLEIMNNAFILIADPAFVDQENESSISGPFFEGVSILWETNQARFRAWKKEDKKHERLLRELSMIDLSEDPE</sequence>
<gene>
    <name evidence="1" type="ORF">OCV47_10405</name>
</gene>
<evidence type="ECO:0000313" key="2">
    <source>
        <dbReference type="Proteomes" id="UP001652338"/>
    </source>
</evidence>
<name>A0ABT2SMN2_9FIRM</name>
<protein>
    <submittedName>
        <fullName evidence="1">Uncharacterized protein</fullName>
    </submittedName>
</protein>
<evidence type="ECO:0000313" key="1">
    <source>
        <dbReference type="EMBL" id="MCU6725756.1"/>
    </source>
</evidence>
<accession>A0ABT2SMN2</accession>